<keyword evidence="2" id="KW-0472">Membrane</keyword>
<dbReference type="SMART" id="SM00248">
    <property type="entry name" value="ANK"/>
    <property type="match status" value="6"/>
</dbReference>
<dbReference type="Pfam" id="PF13962">
    <property type="entry name" value="PGG"/>
    <property type="match status" value="1"/>
</dbReference>
<proteinExistence type="predicted"/>
<feature type="transmembrane region" description="Helical" evidence="2">
    <location>
        <begin position="624"/>
        <end position="645"/>
    </location>
</feature>
<keyword evidence="2" id="KW-1133">Transmembrane helix</keyword>
<dbReference type="Proteomes" id="UP001227230">
    <property type="component" value="Chromosome 10"/>
</dbReference>
<keyword evidence="2" id="KW-0812">Transmembrane</keyword>
<name>A0ABY9CL33_VITVI</name>
<protein>
    <recommendedName>
        <fullName evidence="3">PGG domain-containing protein</fullName>
    </recommendedName>
</protein>
<gene>
    <name evidence="4" type="ORF">VitviT2T_014674</name>
</gene>
<feature type="compositionally biased region" description="Polar residues" evidence="1">
    <location>
        <begin position="289"/>
        <end position="303"/>
    </location>
</feature>
<feature type="transmembrane region" description="Helical" evidence="2">
    <location>
        <begin position="541"/>
        <end position="559"/>
    </location>
</feature>
<feature type="transmembrane region" description="Helical" evidence="2">
    <location>
        <begin position="657"/>
        <end position="680"/>
    </location>
</feature>
<dbReference type="InterPro" id="IPR026961">
    <property type="entry name" value="PGG_dom"/>
</dbReference>
<feature type="transmembrane region" description="Helical" evidence="2">
    <location>
        <begin position="579"/>
        <end position="603"/>
    </location>
</feature>
<evidence type="ECO:0000259" key="3">
    <source>
        <dbReference type="Pfam" id="PF13962"/>
    </source>
</evidence>
<feature type="region of interest" description="Disordered" evidence="1">
    <location>
        <begin position="286"/>
        <end position="318"/>
    </location>
</feature>
<feature type="region of interest" description="Disordered" evidence="1">
    <location>
        <begin position="728"/>
        <end position="749"/>
    </location>
</feature>
<evidence type="ECO:0000256" key="1">
    <source>
        <dbReference type="SAM" id="MobiDB-lite"/>
    </source>
</evidence>
<dbReference type="InterPro" id="IPR002110">
    <property type="entry name" value="Ankyrin_rpt"/>
</dbReference>
<feature type="domain" description="PGG" evidence="3">
    <location>
        <begin position="531"/>
        <end position="643"/>
    </location>
</feature>
<keyword evidence="5" id="KW-1185">Reference proteome</keyword>
<dbReference type="EMBL" id="CP126657">
    <property type="protein sequence ID" value="WJZ95943.1"/>
    <property type="molecule type" value="Genomic_DNA"/>
</dbReference>
<sequence length="749" mass="84848">MEDTKRKDRIAELYQALKKKNKYLSQINLDQPLEDPLQTISNIYDNTFLHLAIRFKQKDMVEELLMKLLPREGNPPLWNIKNKEGNTILHELACSDSMKNLAQEALKICKDKDSELLTARNELGETPIFCAARHGQTEMFQFLAEEMNLNKRSEDEVKHHLQRRDNTTVLHISITTECFGLAHFIAKSYKCLIEEMDEDSMTALRYITCNSRAFGKQKIGKREFIVDIIESKSDQKQGLRDVISAAIKELIDSDWSLEEAVKKSDERMHCEKLAQILVKEDTSWRASGDDQNTVETASELSQKQEGKISPGSTSTSEYNKSVENPLLLATISNIPEIVKAILDCQPQLLGHTNKYCEENPLFLATISNISEIVKAILDRHPQTNKKSHEDLLFLATMSNTPQIVRQILIHHPQAIEHTNKEGMNILHVAILYRHDQIFDMVVEEFEVLSRRLLSATDNEGNSLLHMVGKKKKSEVREKMQNPALQLRTEFVLFKKVKKACQVHVAKPLNKENKTAEELFATRNEKLHKEAKEWLMRTTENCTLLSVFIATVAFAAAYTVPGGPDQNTGIPILNCKPFFVVFILADLISLTWALRSVGIFLSILQSSFLLEDFEKHLFKKLIHGIICLTLSVLMMAVAFGATIILIMEHNWKKAVWHVVAFLPVPIFFLSYSPLFSAVLRTGPGKLFKKVLKAIKAVALVALIILLGVIIHICRACRKLFNSVAKACGYKSHPKSDTQSPQQTADPGAEV</sequence>
<dbReference type="SUPFAM" id="SSF48403">
    <property type="entry name" value="Ankyrin repeat"/>
    <property type="match status" value="2"/>
</dbReference>
<feature type="transmembrane region" description="Helical" evidence="2">
    <location>
        <begin position="692"/>
        <end position="711"/>
    </location>
</feature>
<evidence type="ECO:0000256" key="2">
    <source>
        <dbReference type="SAM" id="Phobius"/>
    </source>
</evidence>
<dbReference type="Gene3D" id="1.25.40.20">
    <property type="entry name" value="Ankyrin repeat-containing domain"/>
    <property type="match status" value="2"/>
</dbReference>
<dbReference type="PANTHER" id="PTHR24177:SF314">
    <property type="entry name" value="PROTEIN ACCELERATED CELL DEATH 6-LIKE ISOFORM X1"/>
    <property type="match status" value="1"/>
</dbReference>
<evidence type="ECO:0000313" key="4">
    <source>
        <dbReference type="EMBL" id="WJZ95943.1"/>
    </source>
</evidence>
<reference evidence="4 5" key="1">
    <citation type="journal article" date="2023" name="Hortic Res">
        <title>The complete reference genome for grapevine (Vitis vinifera L.) genetics and breeding.</title>
        <authorList>
            <person name="Shi X."/>
            <person name="Cao S."/>
            <person name="Wang X."/>
            <person name="Huang S."/>
            <person name="Wang Y."/>
            <person name="Liu Z."/>
            <person name="Liu W."/>
            <person name="Leng X."/>
            <person name="Peng Y."/>
            <person name="Wang N."/>
            <person name="Wang Y."/>
            <person name="Ma Z."/>
            <person name="Xu X."/>
            <person name="Zhang F."/>
            <person name="Xue H."/>
            <person name="Zhong H."/>
            <person name="Wang Y."/>
            <person name="Zhang K."/>
            <person name="Velt A."/>
            <person name="Avia K."/>
            <person name="Holtgrawe D."/>
            <person name="Grimplet J."/>
            <person name="Matus J.T."/>
            <person name="Ware D."/>
            <person name="Wu X."/>
            <person name="Wang H."/>
            <person name="Liu C."/>
            <person name="Fang Y."/>
            <person name="Rustenholz C."/>
            <person name="Cheng Z."/>
            <person name="Xiao H."/>
            <person name="Zhou Y."/>
        </authorList>
    </citation>
    <scope>NUCLEOTIDE SEQUENCE [LARGE SCALE GENOMIC DNA]</scope>
    <source>
        <strain evidence="5">cv. Pinot noir / PN40024</strain>
        <tissue evidence="4">Leaf</tissue>
    </source>
</reference>
<dbReference type="InterPro" id="IPR036770">
    <property type="entry name" value="Ankyrin_rpt-contain_sf"/>
</dbReference>
<evidence type="ECO:0000313" key="5">
    <source>
        <dbReference type="Proteomes" id="UP001227230"/>
    </source>
</evidence>
<dbReference type="PANTHER" id="PTHR24177">
    <property type="entry name" value="CASKIN"/>
    <property type="match status" value="1"/>
</dbReference>
<dbReference type="Pfam" id="PF12796">
    <property type="entry name" value="Ank_2"/>
    <property type="match status" value="1"/>
</dbReference>
<organism evidence="4 5">
    <name type="scientific">Vitis vinifera</name>
    <name type="common">Grape</name>
    <dbReference type="NCBI Taxonomy" id="29760"/>
    <lineage>
        <taxon>Eukaryota</taxon>
        <taxon>Viridiplantae</taxon>
        <taxon>Streptophyta</taxon>
        <taxon>Embryophyta</taxon>
        <taxon>Tracheophyta</taxon>
        <taxon>Spermatophyta</taxon>
        <taxon>Magnoliopsida</taxon>
        <taxon>eudicotyledons</taxon>
        <taxon>Gunneridae</taxon>
        <taxon>Pentapetalae</taxon>
        <taxon>rosids</taxon>
        <taxon>Vitales</taxon>
        <taxon>Vitaceae</taxon>
        <taxon>Viteae</taxon>
        <taxon>Vitis</taxon>
    </lineage>
</organism>
<accession>A0ABY9CL33</accession>